<proteinExistence type="predicted"/>
<dbReference type="KEGG" id="nfn:NFRAN_2434"/>
<keyword evidence="2" id="KW-1185">Reference proteome</keyword>
<gene>
    <name evidence="1" type="ORF">NFRAN_2434</name>
</gene>
<reference evidence="1 2" key="1">
    <citation type="submission" date="2019-02" db="EMBL/GenBank/DDBJ databases">
        <authorList>
            <person name="Lehtovirta-Morley E L."/>
        </authorList>
    </citation>
    <scope>NUCLEOTIDE SEQUENCE [LARGE SCALE GENOMIC DNA]</scope>
    <source>
        <strain evidence="1">NFRAN1</strain>
    </source>
</reference>
<evidence type="ECO:0000313" key="2">
    <source>
        <dbReference type="Proteomes" id="UP000294299"/>
    </source>
</evidence>
<evidence type="ECO:0000313" key="1">
    <source>
        <dbReference type="EMBL" id="VFJ14756.1"/>
    </source>
</evidence>
<protein>
    <submittedName>
        <fullName evidence="1">Uncharacterized protein</fullName>
    </submittedName>
</protein>
<dbReference type="AlphaFoldDB" id="A0A484ID70"/>
<dbReference type="EMBL" id="LR216287">
    <property type="protein sequence ID" value="VFJ14756.1"/>
    <property type="molecule type" value="Genomic_DNA"/>
</dbReference>
<dbReference type="Proteomes" id="UP000294299">
    <property type="component" value="Chromosome NFRAN"/>
</dbReference>
<organism evidence="1 2">
    <name type="scientific">Candidatus Nitrosocosmicus franklandianus</name>
    <dbReference type="NCBI Taxonomy" id="1798806"/>
    <lineage>
        <taxon>Archaea</taxon>
        <taxon>Nitrososphaerota</taxon>
        <taxon>Nitrososphaeria</taxon>
        <taxon>Nitrososphaerales</taxon>
        <taxon>Nitrososphaeraceae</taxon>
        <taxon>Candidatus Nitrosocosmicus</taxon>
    </lineage>
</organism>
<name>A0A484ID70_9ARCH</name>
<accession>A0A484ID70</accession>
<sequence length="56" mass="6548">MLTFFIVIRLGEYKRSLIRTDITAGMDGIIVFKIPLIKGFRLFIPELLYFIRIDIG</sequence>